<dbReference type="InterPro" id="IPR007016">
    <property type="entry name" value="O-antigen_ligase-rel_domated"/>
</dbReference>
<feature type="transmembrane region" description="Helical" evidence="5">
    <location>
        <begin position="97"/>
        <end position="117"/>
    </location>
</feature>
<feature type="transmembrane region" description="Helical" evidence="5">
    <location>
        <begin position="158"/>
        <end position="181"/>
    </location>
</feature>
<feature type="transmembrane region" description="Helical" evidence="5">
    <location>
        <begin position="249"/>
        <end position="268"/>
    </location>
</feature>
<evidence type="ECO:0000313" key="7">
    <source>
        <dbReference type="EMBL" id="EFO81621.1"/>
    </source>
</evidence>
<evidence type="ECO:0000259" key="6">
    <source>
        <dbReference type="Pfam" id="PF04932"/>
    </source>
</evidence>
<comment type="subcellular location">
    <subcellularLocation>
        <location evidence="1">Membrane</location>
        <topology evidence="1">Multi-pass membrane protein</topology>
    </subcellularLocation>
</comment>
<feature type="transmembrane region" description="Helical" evidence="5">
    <location>
        <begin position="413"/>
        <end position="438"/>
    </location>
</feature>
<dbReference type="GO" id="GO:0016020">
    <property type="term" value="C:membrane"/>
    <property type="evidence" value="ECO:0007669"/>
    <property type="project" value="UniProtKB-SubCell"/>
</dbReference>
<dbReference type="PANTHER" id="PTHR37422:SF13">
    <property type="entry name" value="LIPOPOLYSACCHARIDE BIOSYNTHESIS PROTEIN PA4999-RELATED"/>
    <property type="match status" value="1"/>
</dbReference>
<evidence type="ECO:0000256" key="5">
    <source>
        <dbReference type="SAM" id="Phobius"/>
    </source>
</evidence>
<dbReference type="STRING" id="765420.OSCT_0476"/>
<feature type="transmembrane region" description="Helical" evidence="5">
    <location>
        <begin position="63"/>
        <end position="85"/>
    </location>
</feature>
<evidence type="ECO:0000256" key="1">
    <source>
        <dbReference type="ARBA" id="ARBA00004141"/>
    </source>
</evidence>
<dbReference type="Proteomes" id="UP000054010">
    <property type="component" value="Unassembled WGS sequence"/>
</dbReference>
<dbReference type="AlphaFoldDB" id="E1IAX5"/>
<keyword evidence="8" id="KW-1185">Reference proteome</keyword>
<accession>E1IAX5</accession>
<feature type="transmembrane region" description="Helical" evidence="5">
    <location>
        <begin position="305"/>
        <end position="324"/>
    </location>
</feature>
<evidence type="ECO:0000313" key="8">
    <source>
        <dbReference type="Proteomes" id="UP000054010"/>
    </source>
</evidence>
<feature type="transmembrane region" description="Helical" evidence="5">
    <location>
        <begin position="12"/>
        <end position="30"/>
    </location>
</feature>
<evidence type="ECO:0000256" key="3">
    <source>
        <dbReference type="ARBA" id="ARBA00022989"/>
    </source>
</evidence>
<dbReference type="HOGENOM" id="CLU_041909_0_0_0"/>
<feature type="transmembrane region" description="Helical" evidence="5">
    <location>
        <begin position="37"/>
        <end position="57"/>
    </location>
</feature>
<keyword evidence="4 5" id="KW-0472">Membrane</keyword>
<dbReference type="eggNOG" id="COG3307">
    <property type="taxonomic scope" value="Bacteria"/>
</dbReference>
<keyword evidence="3 5" id="KW-1133">Transmembrane helix</keyword>
<dbReference type="OrthoDB" id="9806320at2"/>
<protein>
    <submittedName>
        <fullName evidence="7">O-antigen polymerase</fullName>
    </submittedName>
</protein>
<dbReference type="Pfam" id="PF04932">
    <property type="entry name" value="Wzy_C"/>
    <property type="match status" value="1"/>
</dbReference>
<dbReference type="EMBL" id="ADVR01000008">
    <property type="protein sequence ID" value="EFO81621.1"/>
    <property type="molecule type" value="Genomic_DNA"/>
</dbReference>
<dbReference type="PANTHER" id="PTHR37422">
    <property type="entry name" value="TEICHURONIC ACID BIOSYNTHESIS PROTEIN TUAE"/>
    <property type="match status" value="1"/>
</dbReference>
<keyword evidence="2 5" id="KW-0812">Transmembrane</keyword>
<evidence type="ECO:0000256" key="2">
    <source>
        <dbReference type="ARBA" id="ARBA00022692"/>
    </source>
</evidence>
<feature type="transmembrane region" description="Helical" evidence="5">
    <location>
        <begin position="274"/>
        <end position="293"/>
    </location>
</feature>
<reference evidence="7 8" key="1">
    <citation type="journal article" date="2011" name="J. Bacteriol.">
        <title>Draft genome sequence of the anoxygenic filamentous phototrophic bacterium Oscillochloris trichoides subsp. DG-6.</title>
        <authorList>
            <person name="Kuznetsov B.B."/>
            <person name="Ivanovsky R.N."/>
            <person name="Keppen O.I."/>
            <person name="Sukhacheva M.V."/>
            <person name="Bumazhkin B.K."/>
            <person name="Patutina E.O."/>
            <person name="Beletsky A.V."/>
            <person name="Mardanov A.V."/>
            <person name="Baslerov R.V."/>
            <person name="Panteleeva A.N."/>
            <person name="Kolganova T.V."/>
            <person name="Ravin N.V."/>
            <person name="Skryabin K.G."/>
        </authorList>
    </citation>
    <scope>NUCLEOTIDE SEQUENCE [LARGE SCALE GENOMIC DNA]</scope>
    <source>
        <strain evidence="7 8">DG-6</strain>
    </source>
</reference>
<evidence type="ECO:0000256" key="4">
    <source>
        <dbReference type="ARBA" id="ARBA00023136"/>
    </source>
</evidence>
<feature type="transmembrane region" description="Helical" evidence="5">
    <location>
        <begin position="214"/>
        <end position="237"/>
    </location>
</feature>
<feature type="transmembrane region" description="Helical" evidence="5">
    <location>
        <begin position="475"/>
        <end position="494"/>
    </location>
</feature>
<feature type="transmembrane region" description="Helical" evidence="5">
    <location>
        <begin position="450"/>
        <end position="469"/>
    </location>
</feature>
<organism evidence="7 8">
    <name type="scientific">Oscillochloris trichoides DG-6</name>
    <dbReference type="NCBI Taxonomy" id="765420"/>
    <lineage>
        <taxon>Bacteria</taxon>
        <taxon>Bacillati</taxon>
        <taxon>Chloroflexota</taxon>
        <taxon>Chloroflexia</taxon>
        <taxon>Chloroflexales</taxon>
        <taxon>Chloroflexineae</taxon>
        <taxon>Oscillochloridaceae</taxon>
        <taxon>Oscillochloris</taxon>
    </lineage>
</organism>
<name>E1IAX5_9CHLR</name>
<dbReference type="InterPro" id="IPR051533">
    <property type="entry name" value="WaaL-like"/>
</dbReference>
<feature type="transmembrane region" description="Helical" evidence="5">
    <location>
        <begin position="129"/>
        <end position="146"/>
    </location>
</feature>
<feature type="domain" description="O-antigen ligase-related" evidence="6">
    <location>
        <begin position="261"/>
        <end position="430"/>
    </location>
</feature>
<sequence>MQNHYRRLPSPFWLLLLAVPLALLPFRIALGASLGMVLLILTLIDPIWALYAAILSVPVQELIQLPGGLSITQATLLLMLGSLGLHTLAAPERPLRFGRLFGPLALFLLALLSALIFTPFSRTEATRELLRWATVPLVYLLTLRALDGRAGQSNWRVYGLLACLLLAPASNAALGLVQFWFGIGPESFGAGGGRMRAYGTIGQPNSFAGYMNQAWPLALSLTGGVGVRIIQGVVGAHATRAHQQHRTQFLLLALLGGTTGLLLAGLLTSFSRGGWVGALGGMVVLSLATLIALPAPLRRWAQRGMLGIAGGMLLLILLGGGGLLPSSLAGRLGSITSSLRLFDVRGAVVTPENFAVVERMAHIQAAWNMYQRYPITGVGPGNYSLAFESLPDPGMTPISTRPWYTSRGHAHNYYLHIAAEAGSLGLAAYLFLLAGIAYQAVRAIRSAPNLLWLSIALGATGISATVAVHNLFENLHVLNMGLQLGTIWALLVLAEGHHKEQKI</sequence>
<comment type="caution">
    <text evidence="7">The sequence shown here is derived from an EMBL/GenBank/DDBJ whole genome shotgun (WGS) entry which is preliminary data.</text>
</comment>
<gene>
    <name evidence="7" type="ORF">OSCT_0476</name>
</gene>
<proteinExistence type="predicted"/>